<comment type="caution">
    <text evidence="7">The sequence shown here is derived from an EMBL/GenBank/DDBJ whole genome shotgun (WGS) entry which is preliminary data.</text>
</comment>
<reference evidence="7" key="2">
    <citation type="submission" date="2020-09" db="EMBL/GenBank/DDBJ databases">
        <authorList>
            <person name="Sun Q."/>
            <person name="Zhou Y."/>
        </authorList>
    </citation>
    <scope>NUCLEOTIDE SEQUENCE</scope>
    <source>
        <strain evidence="7">CGMCC 1.12987</strain>
    </source>
</reference>
<dbReference type="RefSeq" id="WP_188528067.1">
    <property type="nucleotide sequence ID" value="NZ_BMGR01000001.1"/>
</dbReference>
<feature type="domain" description="Core-binding (CB)" evidence="6">
    <location>
        <begin position="20"/>
        <end position="123"/>
    </location>
</feature>
<feature type="domain" description="Tyr recombinase" evidence="5">
    <location>
        <begin position="144"/>
        <end position="325"/>
    </location>
</feature>
<evidence type="ECO:0000313" key="8">
    <source>
        <dbReference type="Proteomes" id="UP000644756"/>
    </source>
</evidence>
<dbReference type="InterPro" id="IPR025269">
    <property type="entry name" value="SAM-like_dom"/>
</dbReference>
<dbReference type="GO" id="GO:0003677">
    <property type="term" value="F:DNA binding"/>
    <property type="evidence" value="ECO:0007669"/>
    <property type="project" value="UniProtKB-UniRule"/>
</dbReference>
<evidence type="ECO:0000313" key="7">
    <source>
        <dbReference type="EMBL" id="GGF87891.1"/>
    </source>
</evidence>
<dbReference type="Proteomes" id="UP000644756">
    <property type="component" value="Unassembled WGS sequence"/>
</dbReference>
<dbReference type="GO" id="GO:0015074">
    <property type="term" value="P:DNA integration"/>
    <property type="evidence" value="ECO:0007669"/>
    <property type="project" value="InterPro"/>
</dbReference>
<proteinExistence type="inferred from homology"/>
<evidence type="ECO:0000259" key="6">
    <source>
        <dbReference type="PROSITE" id="PS51900"/>
    </source>
</evidence>
<dbReference type="InterPro" id="IPR002104">
    <property type="entry name" value="Integrase_catalytic"/>
</dbReference>
<dbReference type="Pfam" id="PF00589">
    <property type="entry name" value="Phage_integrase"/>
    <property type="match status" value="1"/>
</dbReference>
<keyword evidence="8" id="KW-1185">Reference proteome</keyword>
<dbReference type="InterPro" id="IPR050090">
    <property type="entry name" value="Tyrosine_recombinase_XerCD"/>
</dbReference>
<dbReference type="PROSITE" id="PS51898">
    <property type="entry name" value="TYR_RECOMBINASE"/>
    <property type="match status" value="1"/>
</dbReference>
<organism evidence="7 8">
    <name type="scientific">Paenibacillus abyssi</name>
    <dbReference type="NCBI Taxonomy" id="1340531"/>
    <lineage>
        <taxon>Bacteria</taxon>
        <taxon>Bacillati</taxon>
        <taxon>Bacillota</taxon>
        <taxon>Bacilli</taxon>
        <taxon>Bacillales</taxon>
        <taxon>Paenibacillaceae</taxon>
        <taxon>Paenibacillus</taxon>
    </lineage>
</organism>
<dbReference type="InterPro" id="IPR011010">
    <property type="entry name" value="DNA_brk_join_enz"/>
</dbReference>
<protein>
    <submittedName>
        <fullName evidence="7">Tyrosine recombinase XerD</fullName>
    </submittedName>
</protein>
<dbReference type="Gene3D" id="1.10.443.10">
    <property type="entry name" value="Intergrase catalytic core"/>
    <property type="match status" value="1"/>
</dbReference>
<dbReference type="GO" id="GO:0006310">
    <property type="term" value="P:DNA recombination"/>
    <property type="evidence" value="ECO:0007669"/>
    <property type="project" value="UniProtKB-KW"/>
</dbReference>
<dbReference type="InterPro" id="IPR044068">
    <property type="entry name" value="CB"/>
</dbReference>
<dbReference type="AlphaFoldDB" id="A0A917CG38"/>
<evidence type="ECO:0000256" key="4">
    <source>
        <dbReference type="PROSITE-ProRule" id="PRU01248"/>
    </source>
</evidence>
<evidence type="ECO:0000256" key="3">
    <source>
        <dbReference type="ARBA" id="ARBA00023172"/>
    </source>
</evidence>
<keyword evidence="3" id="KW-0233">DNA recombination</keyword>
<dbReference type="InterPro" id="IPR010998">
    <property type="entry name" value="Integrase_recombinase_N"/>
</dbReference>
<sequence>MDKRIGRRYKNTRRSGKGPASLDDLYDTFVTAKIAEGVSARTIETYEENYRFLCDYIALEGLPREFDSVTTDLLRSYINWMLTKKRKWEGHAHKSEDEKTVGLSPVTVNTRLKGLRTMFTFLYAEDEIPYNPFDKIKPVKEPEQEIEIMTAEQMERILKSPDRKTYAGFRDFVFMNVLIDGFFRINEALKIRESDINFETGLVTIPAVNAKSRKSKTVPLSRGTLKLLRDLIADNADFETDYVFLTNYGDNISDDRMRDRIKQHARKANIDVRVYPHLFRHSAATLYLENGGEIRFLAELLGHADLRMVLRYTHLSKKAVSEMHVKYSPIHNVTGKLSKERRIMR</sequence>
<comment type="similarity">
    <text evidence="1">Belongs to the 'phage' integrase family.</text>
</comment>
<evidence type="ECO:0000259" key="5">
    <source>
        <dbReference type="PROSITE" id="PS51898"/>
    </source>
</evidence>
<dbReference type="SUPFAM" id="SSF56349">
    <property type="entry name" value="DNA breaking-rejoining enzymes"/>
    <property type="match status" value="1"/>
</dbReference>
<name>A0A917CG38_9BACL</name>
<dbReference type="InterPro" id="IPR013762">
    <property type="entry name" value="Integrase-like_cat_sf"/>
</dbReference>
<dbReference type="PANTHER" id="PTHR30349">
    <property type="entry name" value="PHAGE INTEGRASE-RELATED"/>
    <property type="match status" value="1"/>
</dbReference>
<dbReference type="PANTHER" id="PTHR30349:SF41">
    <property type="entry name" value="INTEGRASE_RECOMBINASE PROTEIN MJ0367-RELATED"/>
    <property type="match status" value="1"/>
</dbReference>
<accession>A0A917CG38</accession>
<evidence type="ECO:0000256" key="1">
    <source>
        <dbReference type="ARBA" id="ARBA00008857"/>
    </source>
</evidence>
<keyword evidence="2 4" id="KW-0238">DNA-binding</keyword>
<reference evidence="7" key="1">
    <citation type="journal article" date="2014" name="Int. J. Syst. Evol. Microbiol.">
        <title>Complete genome sequence of Corynebacterium casei LMG S-19264T (=DSM 44701T), isolated from a smear-ripened cheese.</title>
        <authorList>
            <consortium name="US DOE Joint Genome Institute (JGI-PGF)"/>
            <person name="Walter F."/>
            <person name="Albersmeier A."/>
            <person name="Kalinowski J."/>
            <person name="Ruckert C."/>
        </authorList>
    </citation>
    <scope>NUCLEOTIDE SEQUENCE</scope>
    <source>
        <strain evidence="7">CGMCC 1.12987</strain>
    </source>
</reference>
<dbReference type="Gene3D" id="1.10.150.130">
    <property type="match status" value="1"/>
</dbReference>
<gene>
    <name evidence="7" type="primary">xerD</name>
    <name evidence="7" type="ORF">GCM10010916_01520</name>
</gene>
<evidence type="ECO:0000256" key="2">
    <source>
        <dbReference type="ARBA" id="ARBA00023125"/>
    </source>
</evidence>
<dbReference type="Pfam" id="PF13102">
    <property type="entry name" value="Phage_int_SAM_5"/>
    <property type="match status" value="1"/>
</dbReference>
<dbReference type="EMBL" id="BMGR01000001">
    <property type="protein sequence ID" value="GGF87891.1"/>
    <property type="molecule type" value="Genomic_DNA"/>
</dbReference>
<dbReference type="PROSITE" id="PS51900">
    <property type="entry name" value="CB"/>
    <property type="match status" value="1"/>
</dbReference>